<evidence type="ECO:0000256" key="2">
    <source>
        <dbReference type="SAM" id="SignalP"/>
    </source>
</evidence>
<organism evidence="4 5">
    <name type="scientific">Methylobacterium nodulans (strain LMG 21967 / CNCM I-2342 / ORS 2060)</name>
    <dbReference type="NCBI Taxonomy" id="460265"/>
    <lineage>
        <taxon>Bacteria</taxon>
        <taxon>Pseudomonadati</taxon>
        <taxon>Pseudomonadota</taxon>
        <taxon>Alphaproteobacteria</taxon>
        <taxon>Hyphomicrobiales</taxon>
        <taxon>Methylobacteriaceae</taxon>
        <taxon>Methylobacterium</taxon>
    </lineage>
</organism>
<feature type="chain" id="PRO_5002872209" description="Cyclophilin-like domain-containing protein" evidence="2">
    <location>
        <begin position="28"/>
        <end position="169"/>
    </location>
</feature>
<dbReference type="InterPro" id="IPR029000">
    <property type="entry name" value="Cyclophilin-like_dom_sf"/>
</dbReference>
<gene>
    <name evidence="4" type="ordered locus">Mnod_8331</name>
</gene>
<keyword evidence="5" id="KW-1185">Reference proteome</keyword>
<geneLocation type="plasmid" evidence="4 5">
    <name>pMNOD01</name>
</geneLocation>
<dbReference type="Proteomes" id="UP000008207">
    <property type="component" value="Plasmid pMNOD01"/>
</dbReference>
<evidence type="ECO:0000259" key="3">
    <source>
        <dbReference type="Pfam" id="PF18050"/>
    </source>
</evidence>
<dbReference type="Pfam" id="PF18050">
    <property type="entry name" value="Cyclophil_like2"/>
    <property type="match status" value="1"/>
</dbReference>
<reference evidence="5" key="1">
    <citation type="submission" date="2009-01" db="EMBL/GenBank/DDBJ databases">
        <title>Complete sequence of plasmid 1 of Methylobacterium nodulans ORS 2060.</title>
        <authorList>
            <consortium name="US DOE Joint Genome Institute"/>
            <person name="Lucas S."/>
            <person name="Copeland A."/>
            <person name="Lapidus A."/>
            <person name="Glavina del Rio T."/>
            <person name="Dalin E."/>
            <person name="Tice H."/>
            <person name="Bruce D."/>
            <person name="Goodwin L."/>
            <person name="Pitluck S."/>
            <person name="Sims D."/>
            <person name="Brettin T."/>
            <person name="Detter J.C."/>
            <person name="Han C."/>
            <person name="Larimer F."/>
            <person name="Land M."/>
            <person name="Hauser L."/>
            <person name="Kyrpides N."/>
            <person name="Ivanova N."/>
            <person name="Marx C.J."/>
            <person name="Richardson P."/>
        </authorList>
    </citation>
    <scope>NUCLEOTIDE SEQUENCE [LARGE SCALE GENOMIC DNA]</scope>
    <source>
        <strain evidence="5">LMG 21967 / CNCM I-2342 / ORS 2060</strain>
        <plasmid evidence="5">Plasmid pMNOD01</plasmid>
    </source>
</reference>
<dbReference type="Gene3D" id="2.40.100.20">
    <property type="match status" value="1"/>
</dbReference>
<keyword evidence="4" id="KW-0614">Plasmid</keyword>
<keyword evidence="2" id="KW-0732">Signal</keyword>
<feature type="domain" description="Cyclophilin-like" evidence="3">
    <location>
        <begin position="58"/>
        <end position="163"/>
    </location>
</feature>
<dbReference type="EMBL" id="CP001350">
    <property type="protein sequence ID" value="ACL62470.1"/>
    <property type="molecule type" value="Genomic_DNA"/>
</dbReference>
<accession>B8IVN0</accession>
<dbReference type="KEGG" id="mno:Mnod_8331"/>
<feature type="region of interest" description="Disordered" evidence="1">
    <location>
        <begin position="29"/>
        <end position="49"/>
    </location>
</feature>
<feature type="signal peptide" evidence="2">
    <location>
        <begin position="1"/>
        <end position="27"/>
    </location>
</feature>
<evidence type="ECO:0000256" key="1">
    <source>
        <dbReference type="SAM" id="MobiDB-lite"/>
    </source>
</evidence>
<dbReference type="HOGENOM" id="CLU_099043_1_0_5"/>
<name>B8IVN0_METNO</name>
<evidence type="ECO:0000313" key="5">
    <source>
        <dbReference type="Proteomes" id="UP000008207"/>
    </source>
</evidence>
<proteinExistence type="predicted"/>
<dbReference type="SUPFAM" id="SSF50891">
    <property type="entry name" value="Cyclophilin-like"/>
    <property type="match status" value="1"/>
</dbReference>
<dbReference type="AlphaFoldDB" id="B8IVN0"/>
<evidence type="ECO:0000313" key="4">
    <source>
        <dbReference type="EMBL" id="ACL62470.1"/>
    </source>
</evidence>
<sequence length="169" mass="18122">MGRPMRRGMWTATLLTTTALVVLAAQAGLHGEPGPDRRPSSPTSQRGHAMESVRILLAGESVTATLEDGEAARAFKALLPLTLSLTDYNATEKISDLPKRLPTQGAPAGFDPEPGDLAYYAPWGNLAVFYKDFGYSRGLVRLGKLSRIPEAFRGPGPVTVTIEAVTSRE</sequence>
<protein>
    <recommendedName>
        <fullName evidence="3">Cyclophilin-like domain-containing protein</fullName>
    </recommendedName>
</protein>
<dbReference type="InterPro" id="IPR041183">
    <property type="entry name" value="Cyclophilin-like"/>
</dbReference>